<protein>
    <recommendedName>
        <fullName evidence="3">Translation initiation factor IF-1</fullName>
    </recommendedName>
</protein>
<evidence type="ECO:0000313" key="2">
    <source>
        <dbReference type="Proteomes" id="UP000033996"/>
    </source>
</evidence>
<dbReference type="InterPro" id="IPR012340">
    <property type="entry name" value="NA-bd_OB-fold"/>
</dbReference>
<dbReference type="Gene3D" id="2.40.50.140">
    <property type="entry name" value="Nucleic acid-binding proteins"/>
    <property type="match status" value="1"/>
</dbReference>
<feature type="non-terminal residue" evidence="1">
    <location>
        <position position="1"/>
    </location>
</feature>
<name>A0A837HU70_9BACT</name>
<sequence length="31" mass="3798">MRLHYIKVMIGDRVSLELSEDQTRARITYRF</sequence>
<gene>
    <name evidence="1" type="ORF">UT35_C0012G0001</name>
</gene>
<comment type="caution">
    <text evidence="1">The sequence shown here is derived from an EMBL/GenBank/DDBJ whole genome shotgun (WGS) entry which is preliminary data.</text>
</comment>
<accession>A0A837HU70</accession>
<evidence type="ECO:0008006" key="3">
    <source>
        <dbReference type="Google" id="ProtNLM"/>
    </source>
</evidence>
<organism evidence="1 2">
    <name type="scientific">Candidatus Yanofskybacteria bacterium GW2011_GWD1_39_16</name>
    <dbReference type="NCBI Taxonomy" id="1619030"/>
    <lineage>
        <taxon>Bacteria</taxon>
        <taxon>Candidatus Yanofskyibacteriota</taxon>
    </lineage>
</organism>
<dbReference type="SUPFAM" id="SSF50249">
    <property type="entry name" value="Nucleic acid-binding proteins"/>
    <property type="match status" value="1"/>
</dbReference>
<dbReference type="Proteomes" id="UP000033996">
    <property type="component" value="Unassembled WGS sequence"/>
</dbReference>
<evidence type="ECO:0000313" key="1">
    <source>
        <dbReference type="EMBL" id="KKR08740.1"/>
    </source>
</evidence>
<reference evidence="1 2" key="1">
    <citation type="journal article" date="2015" name="Nature">
        <title>rRNA introns, odd ribosomes, and small enigmatic genomes across a large radiation of phyla.</title>
        <authorList>
            <person name="Brown C.T."/>
            <person name="Hug L.A."/>
            <person name="Thomas B.C."/>
            <person name="Sharon I."/>
            <person name="Castelle C.J."/>
            <person name="Singh A."/>
            <person name="Wilkins M.J."/>
            <person name="Williams K.H."/>
            <person name="Banfield J.F."/>
        </authorList>
    </citation>
    <scope>NUCLEOTIDE SEQUENCE [LARGE SCALE GENOMIC DNA]</scope>
</reference>
<dbReference type="AlphaFoldDB" id="A0A837HU70"/>
<dbReference type="EMBL" id="LBWL01000012">
    <property type="protein sequence ID" value="KKR08740.1"/>
    <property type="molecule type" value="Genomic_DNA"/>
</dbReference>
<proteinExistence type="predicted"/>